<dbReference type="HOGENOM" id="CLU_1879014_0_0_1"/>
<dbReference type="EnsemblPlants" id="KQL31021">
    <property type="protein sequence ID" value="KQL31021"/>
    <property type="gene ID" value="SETIT_018661mg"/>
</dbReference>
<reference evidence="3" key="1">
    <citation type="journal article" date="2012" name="Nat. Biotechnol.">
        <title>Reference genome sequence of the model plant Setaria.</title>
        <authorList>
            <person name="Bennetzen J.L."/>
            <person name="Schmutz J."/>
            <person name="Wang H."/>
            <person name="Percifield R."/>
            <person name="Hawkins J."/>
            <person name="Pontaroli A.C."/>
            <person name="Estep M."/>
            <person name="Feng L."/>
            <person name="Vaughn J.N."/>
            <person name="Grimwood J."/>
            <person name="Jenkins J."/>
            <person name="Barry K."/>
            <person name="Lindquist E."/>
            <person name="Hellsten U."/>
            <person name="Deshpande S."/>
            <person name="Wang X."/>
            <person name="Wu X."/>
            <person name="Mitros T."/>
            <person name="Triplett J."/>
            <person name="Yang X."/>
            <person name="Ye C.Y."/>
            <person name="Mauro-Herrera M."/>
            <person name="Wang L."/>
            <person name="Li P."/>
            <person name="Sharma M."/>
            <person name="Sharma R."/>
            <person name="Ronald P.C."/>
            <person name="Panaud O."/>
            <person name="Kellogg E.A."/>
            <person name="Brutnell T.P."/>
            <person name="Doust A.N."/>
            <person name="Tuskan G.A."/>
            <person name="Rokhsar D."/>
            <person name="Devos K.M."/>
        </authorList>
    </citation>
    <scope>NUCLEOTIDE SEQUENCE [LARGE SCALE GENOMIC DNA]</scope>
    <source>
        <strain evidence="3">cv. Yugu1</strain>
    </source>
</reference>
<protein>
    <submittedName>
        <fullName evidence="2">Uncharacterized protein</fullName>
    </submittedName>
</protein>
<evidence type="ECO:0000313" key="2">
    <source>
        <dbReference type="EnsemblPlants" id="KQL31021"/>
    </source>
</evidence>
<evidence type="ECO:0000313" key="3">
    <source>
        <dbReference type="Proteomes" id="UP000004995"/>
    </source>
</evidence>
<dbReference type="EMBL" id="AGNK02000505">
    <property type="status" value="NOT_ANNOTATED_CDS"/>
    <property type="molecule type" value="Genomic_DNA"/>
</dbReference>
<dbReference type="Proteomes" id="UP000004995">
    <property type="component" value="Unassembled WGS sequence"/>
</dbReference>
<evidence type="ECO:0000256" key="1">
    <source>
        <dbReference type="SAM" id="MobiDB-lite"/>
    </source>
</evidence>
<accession>K3YWL5</accession>
<dbReference type="Gramene" id="KQL31021">
    <property type="protein sequence ID" value="KQL31021"/>
    <property type="gene ID" value="SETIT_018661mg"/>
</dbReference>
<name>K3YWL5_SETIT</name>
<feature type="region of interest" description="Disordered" evidence="1">
    <location>
        <begin position="1"/>
        <end position="28"/>
    </location>
</feature>
<feature type="region of interest" description="Disordered" evidence="1">
    <location>
        <begin position="82"/>
        <end position="136"/>
    </location>
</feature>
<dbReference type="AlphaFoldDB" id="K3YWL5"/>
<organism evidence="2 3">
    <name type="scientific">Setaria italica</name>
    <name type="common">Foxtail millet</name>
    <name type="synonym">Panicum italicum</name>
    <dbReference type="NCBI Taxonomy" id="4555"/>
    <lineage>
        <taxon>Eukaryota</taxon>
        <taxon>Viridiplantae</taxon>
        <taxon>Streptophyta</taxon>
        <taxon>Embryophyta</taxon>
        <taxon>Tracheophyta</taxon>
        <taxon>Spermatophyta</taxon>
        <taxon>Magnoliopsida</taxon>
        <taxon>Liliopsida</taxon>
        <taxon>Poales</taxon>
        <taxon>Poaceae</taxon>
        <taxon>PACMAD clade</taxon>
        <taxon>Panicoideae</taxon>
        <taxon>Panicodae</taxon>
        <taxon>Paniceae</taxon>
        <taxon>Cenchrinae</taxon>
        <taxon>Setaria</taxon>
    </lineage>
</organism>
<keyword evidence="3" id="KW-1185">Reference proteome</keyword>
<dbReference type="InParanoid" id="K3YWL5"/>
<proteinExistence type="predicted"/>
<sequence length="136" mass="15168">MPSSDDQANCHDRRLCPMTLKDSQTPPMDARTLPVCPVPLILGSAPLFPTCGNFRWTEFSDRQEARDIAREPPRATIFATAYAGGRRHLHTRTAAPNQQIDRAEGTPRGPSPPRRRWTGSHEGESAQVRRGYFGKS</sequence>
<reference evidence="2" key="2">
    <citation type="submission" date="2018-08" db="UniProtKB">
        <authorList>
            <consortium name="EnsemblPlants"/>
        </authorList>
    </citation>
    <scope>IDENTIFICATION</scope>
    <source>
        <strain evidence="2">Yugu1</strain>
    </source>
</reference>